<dbReference type="AlphaFoldDB" id="D4GRD1"/>
<geneLocation type="plasmid" evidence="3 4">
    <name>pHV4</name>
</geneLocation>
<evidence type="ECO:0000313" key="3">
    <source>
        <dbReference type="EMBL" id="ADE02229.1"/>
    </source>
</evidence>
<dbReference type="KEGG" id="hvo:HVO_A0466"/>
<dbReference type="eggNOG" id="arCOG02079">
    <property type="taxonomic scope" value="Archaea"/>
</dbReference>
<gene>
    <name evidence="3" type="ordered locus">HVO_A0466</name>
</gene>
<evidence type="ECO:0000313" key="4">
    <source>
        <dbReference type="Proteomes" id="UP000008243"/>
    </source>
</evidence>
<sequence length="550" mass="58224">MTQNILRSSRLLTVALTTVLVMGLVAGAIPAVATAQTSQSGSVVGKPDITFATSSGTLSAGTTDELAISVVNRGLIVEHGPSQYEEEVMTARGLTFQIDDENAPIDVQTRQVSLGNFPTGSTEKTVSVTIPEDAEPGTYQLPVTYAYSHTRQLRYSSSGTTEGTDSTRTETGTITIRINDDARFEIIETNATTQVGDDNDISFTLRNTGSEVAKAASVNAESKSSSLTFESGDTSSTASVGDWEPGENRTITYRAALQSGSVARAYALDLVVNYDDSDGISRASNPITTTVESLPEQSFAFSDVSSSLRVGEDGEVVGTVENTGPHTVRSVTIRPVNGSETVIPGEDSTAVGSLAPGESKSFRLPMEVTSEAEVGDKLLNVEVRYRDGDGDQRTYDKLDLLTTIGPDRDEFGLAVSDRTITVGKSRVVTVEVTNNLNETVTDIEARLFADDPLSAAGSDTSYIESLEPGESATLAFEVTASSAATAGSTYPISFDFRYTDSDGSTHLTDTFRKPLDAVQPQNSGVSPMTLILGLGVVVAGGVAVVYWRRK</sequence>
<dbReference type="Proteomes" id="UP000008243">
    <property type="component" value="Plasmid pHV4"/>
</dbReference>
<dbReference type="EnsemblBacteria" id="ADE02229">
    <property type="protein sequence ID" value="ADE02229"/>
    <property type="gene ID" value="HVO_A0466"/>
</dbReference>
<dbReference type="HOGENOM" id="CLU_028008_1_0_2"/>
<dbReference type="PANTHER" id="PTHR35902:SF3">
    <property type="entry name" value="NPCBM-ASSOCIATED, NEW3 DOMAIN OF ALPHA-GALACTOSIDASE"/>
    <property type="match status" value="1"/>
</dbReference>
<dbReference type="Gene3D" id="2.60.40.10">
    <property type="entry name" value="Immunoglobulins"/>
    <property type="match status" value="2"/>
</dbReference>
<evidence type="ECO:0000256" key="2">
    <source>
        <dbReference type="SAM" id="Phobius"/>
    </source>
</evidence>
<feature type="compositionally biased region" description="Polar residues" evidence="1">
    <location>
        <begin position="219"/>
        <end position="239"/>
    </location>
</feature>
<keyword evidence="2" id="KW-0472">Membrane</keyword>
<dbReference type="PANTHER" id="PTHR35902">
    <property type="entry name" value="S-LAYER DOMAIN-LIKE PROTEIN-RELATED"/>
    <property type="match status" value="1"/>
</dbReference>
<keyword evidence="2" id="KW-0812">Transmembrane</keyword>
<keyword evidence="4" id="KW-1185">Reference proteome</keyword>
<feature type="region of interest" description="Disordered" evidence="1">
    <location>
        <begin position="219"/>
        <end position="243"/>
    </location>
</feature>
<dbReference type="NCBIfam" id="NF038353">
    <property type="entry name" value="FxLYD_dom"/>
    <property type="match status" value="1"/>
</dbReference>
<evidence type="ECO:0000256" key="1">
    <source>
        <dbReference type="SAM" id="MobiDB-lite"/>
    </source>
</evidence>
<dbReference type="PaxDb" id="309800-C498_00170"/>
<dbReference type="InterPro" id="IPR047676">
    <property type="entry name" value="FxLYD_dom"/>
</dbReference>
<name>D4GRD1_HALVD</name>
<keyword evidence="3" id="KW-0614">Plasmid</keyword>
<accession>D4GRD1</accession>
<dbReference type="EMBL" id="CP001955">
    <property type="protein sequence ID" value="ADE02229.1"/>
    <property type="molecule type" value="Genomic_DNA"/>
</dbReference>
<keyword evidence="2" id="KW-1133">Transmembrane helix</keyword>
<reference evidence="3 4" key="1">
    <citation type="journal article" date="2010" name="PLoS ONE">
        <title>The complete genome sequence of Haloferax volcanii DS2, a model archaeon.</title>
        <authorList>
            <person name="Hartman A.L."/>
            <person name="Norais C."/>
            <person name="Badger J.H."/>
            <person name="Delmas S."/>
            <person name="Haldenby S."/>
            <person name="Madupu R."/>
            <person name="Robinson J."/>
            <person name="Khouri H."/>
            <person name="Ren Q."/>
            <person name="Lowe T.M."/>
            <person name="Maupin-Furlow J."/>
            <person name="Pohlschroder M."/>
            <person name="Daniels C."/>
            <person name="Pfeiffer F."/>
            <person name="Allers T."/>
            <person name="Eisen J.A."/>
        </authorList>
    </citation>
    <scope>NUCLEOTIDE SEQUENCE [LARGE SCALE GENOMIC DNA]</scope>
    <source>
        <strain evidence="4">ATCC 29605 / DSM 3757 / JCM 8879 / NBRC 14742 / NCIMB 2012 / VKM B-1768 / DS2</strain>
    </source>
</reference>
<dbReference type="InterPro" id="IPR013783">
    <property type="entry name" value="Ig-like_fold"/>
</dbReference>
<feature type="transmembrane region" description="Helical" evidence="2">
    <location>
        <begin position="528"/>
        <end position="547"/>
    </location>
</feature>
<proteinExistence type="predicted"/>
<organism evidence="3 4">
    <name type="scientific">Haloferax volcanii (strain ATCC 29605 / DSM 3757 / JCM 8879 / NBRC 14742 / NCIMB 2012 / VKM B-1768 / DS2)</name>
    <name type="common">Halobacterium volcanii</name>
    <dbReference type="NCBI Taxonomy" id="309800"/>
    <lineage>
        <taxon>Archaea</taxon>
        <taxon>Methanobacteriati</taxon>
        <taxon>Methanobacteriota</taxon>
        <taxon>Stenosarchaea group</taxon>
        <taxon>Halobacteria</taxon>
        <taxon>Halobacteriales</taxon>
        <taxon>Haloferacaceae</taxon>
        <taxon>Haloferax</taxon>
    </lineage>
</organism>
<protein>
    <submittedName>
        <fullName evidence="3">Uncharacterized protein</fullName>
    </submittedName>
</protein>